<evidence type="ECO:0000313" key="1">
    <source>
        <dbReference type="EMBL" id="ABO60404.1"/>
    </source>
</evidence>
<gene>
    <name evidence="1" type="ordered locus">Bcep1808_7529</name>
</gene>
<dbReference type="KEGG" id="bvi:Bcep1808_7529"/>
<geneLocation type="plasmid" evidence="1 2">
    <name>pBVIE03</name>
</geneLocation>
<proteinExistence type="predicted"/>
<keyword evidence="1" id="KW-0614">Plasmid</keyword>
<dbReference type="Proteomes" id="UP000002287">
    <property type="component" value="Plasmid pBVIE03"/>
</dbReference>
<name>A4JVV1_BURVG</name>
<dbReference type="AlphaFoldDB" id="A4JVV1"/>
<protein>
    <submittedName>
        <fullName evidence="1">Uncharacterized protein</fullName>
    </submittedName>
</protein>
<accession>A4JVV1</accession>
<reference evidence="1 2" key="1">
    <citation type="submission" date="2007-03" db="EMBL/GenBank/DDBJ databases">
        <title>Complete sequence of plasmid pBVIE03 of Burkholderia vietnamiensis G4.</title>
        <authorList>
            <consortium name="US DOE Joint Genome Institute"/>
            <person name="Copeland A."/>
            <person name="Lucas S."/>
            <person name="Lapidus A."/>
            <person name="Barry K."/>
            <person name="Detter J.C."/>
            <person name="Glavina del Rio T."/>
            <person name="Hammon N."/>
            <person name="Israni S."/>
            <person name="Dalin E."/>
            <person name="Tice H."/>
            <person name="Pitluck S."/>
            <person name="Chain P."/>
            <person name="Malfatti S."/>
            <person name="Shin M."/>
            <person name="Vergez L."/>
            <person name="Schmutz J."/>
            <person name="Larimer F."/>
            <person name="Land M."/>
            <person name="Hauser L."/>
            <person name="Kyrpides N."/>
            <person name="Tiedje J."/>
            <person name="Richardson P."/>
        </authorList>
    </citation>
    <scope>NUCLEOTIDE SEQUENCE [LARGE SCALE GENOMIC DNA]</scope>
    <source>
        <strain evidence="2">G4 / LMG 22486</strain>
        <plasmid evidence="1 2">pBVIE03</plasmid>
    </source>
</reference>
<sequence length="100" mass="10829">MQEGIDLENHPVVRELDAERDRLQQAGDVIVNDLKARGSALPKDQHDAMKEVLGAVVEYTDTLNLARAGIFASTVHPDDPQLDRLIARSNAVSTSILAAA</sequence>
<dbReference type="EMBL" id="CP000619">
    <property type="protein sequence ID" value="ABO60404.1"/>
    <property type="molecule type" value="Genomic_DNA"/>
</dbReference>
<evidence type="ECO:0000313" key="2">
    <source>
        <dbReference type="Proteomes" id="UP000002287"/>
    </source>
</evidence>
<organism evidence="1 2">
    <name type="scientific">Burkholderia vietnamiensis (strain G4 / LMG 22486)</name>
    <name type="common">Burkholderia cepacia (strain R1808)</name>
    <dbReference type="NCBI Taxonomy" id="269482"/>
    <lineage>
        <taxon>Bacteria</taxon>
        <taxon>Pseudomonadati</taxon>
        <taxon>Pseudomonadota</taxon>
        <taxon>Betaproteobacteria</taxon>
        <taxon>Burkholderiales</taxon>
        <taxon>Burkholderiaceae</taxon>
        <taxon>Burkholderia</taxon>
        <taxon>Burkholderia cepacia complex</taxon>
    </lineage>
</organism>
<dbReference type="HOGENOM" id="CLU_2300564_0_0_4"/>